<reference evidence="2 3" key="1">
    <citation type="submission" date="2017-06" db="EMBL/GenBank/DDBJ databases">
        <authorList>
            <person name="Kim H.J."/>
            <person name="Triplett B.A."/>
        </authorList>
    </citation>
    <scope>NUCLEOTIDE SEQUENCE [LARGE SCALE GENOMIC DNA]</scope>
    <source>
        <strain evidence="2 3">DSM 14713</strain>
    </source>
</reference>
<dbReference type="KEGG" id="mbd:MEBOL_002797"/>
<gene>
    <name evidence="2" type="ORF">MEBOL_002797</name>
</gene>
<proteinExistence type="predicted"/>
<protein>
    <recommendedName>
        <fullName evidence="4">Lipoprotein</fullName>
    </recommendedName>
</protein>
<evidence type="ECO:0008006" key="4">
    <source>
        <dbReference type="Google" id="ProtNLM"/>
    </source>
</evidence>
<dbReference type="RefSeq" id="WP_095977924.1">
    <property type="nucleotide sequence ID" value="NZ_CP022163.1"/>
</dbReference>
<keyword evidence="1" id="KW-0732">Signal</keyword>
<evidence type="ECO:0000256" key="1">
    <source>
        <dbReference type="SAM" id="SignalP"/>
    </source>
</evidence>
<evidence type="ECO:0000313" key="3">
    <source>
        <dbReference type="Proteomes" id="UP000217289"/>
    </source>
</evidence>
<dbReference type="PROSITE" id="PS51257">
    <property type="entry name" value="PROKAR_LIPOPROTEIN"/>
    <property type="match status" value="1"/>
</dbReference>
<dbReference type="EMBL" id="CP022163">
    <property type="protein sequence ID" value="ATB29348.1"/>
    <property type="molecule type" value="Genomic_DNA"/>
</dbReference>
<dbReference type="OrthoDB" id="5501681at2"/>
<organism evidence="2 3">
    <name type="scientific">Melittangium boletus DSM 14713</name>
    <dbReference type="NCBI Taxonomy" id="1294270"/>
    <lineage>
        <taxon>Bacteria</taxon>
        <taxon>Pseudomonadati</taxon>
        <taxon>Myxococcota</taxon>
        <taxon>Myxococcia</taxon>
        <taxon>Myxococcales</taxon>
        <taxon>Cystobacterineae</taxon>
        <taxon>Archangiaceae</taxon>
        <taxon>Melittangium</taxon>
    </lineage>
</organism>
<dbReference type="AlphaFoldDB" id="A0A250IDQ4"/>
<accession>A0A250IDQ4</accession>
<evidence type="ECO:0000313" key="2">
    <source>
        <dbReference type="EMBL" id="ATB29348.1"/>
    </source>
</evidence>
<name>A0A250IDQ4_9BACT</name>
<sequence>MGRTHPWAVLALSTLLTACYAMDSATSSCQHNPAYCTVVVGEETVVPTVRGGAEIASLNAIRQLLAPDTRARVEQELVECAEWADAEVNRLRFGGNKPSRQQCQELLYVDPCGEKVTRAMQLGTEKHLLALQCTQEKLGALIPGRFSLEPRYRHDKQQGGKRLIPEQEARSLLQRGCGEELKGTLRPDVVIHSGNPLEVQAVYDFKFPCPPSNRPSWRLPGKENLHPKNQGETYVEAFNAEAALIAPGWGVVQRIAP</sequence>
<feature type="signal peptide" evidence="1">
    <location>
        <begin position="1"/>
        <end position="21"/>
    </location>
</feature>
<dbReference type="Proteomes" id="UP000217289">
    <property type="component" value="Chromosome"/>
</dbReference>
<feature type="chain" id="PRO_5012716004" description="Lipoprotein" evidence="1">
    <location>
        <begin position="22"/>
        <end position="257"/>
    </location>
</feature>
<keyword evidence="3" id="KW-1185">Reference proteome</keyword>